<dbReference type="EMBL" id="UINC01131654">
    <property type="protein sequence ID" value="SVD13489.1"/>
    <property type="molecule type" value="Genomic_DNA"/>
</dbReference>
<feature type="non-terminal residue" evidence="1">
    <location>
        <position position="1"/>
    </location>
</feature>
<sequence>VLAKPSAALNLTKLVQDKPIVTRAKTITTTTWTR</sequence>
<reference evidence="1" key="1">
    <citation type="submission" date="2018-05" db="EMBL/GenBank/DDBJ databases">
        <authorList>
            <person name="Lanie J.A."/>
            <person name="Ng W.-L."/>
            <person name="Kazmierczak K.M."/>
            <person name="Andrzejewski T.M."/>
            <person name="Davidsen T.M."/>
            <person name="Wayne K.J."/>
            <person name="Tettelin H."/>
            <person name="Glass J.I."/>
            <person name="Rusch D."/>
            <person name="Podicherti R."/>
            <person name="Tsui H.-C.T."/>
            <person name="Winkler M.E."/>
        </authorList>
    </citation>
    <scope>NUCLEOTIDE SEQUENCE</scope>
</reference>
<accession>A0A382SUA8</accession>
<organism evidence="1">
    <name type="scientific">marine metagenome</name>
    <dbReference type="NCBI Taxonomy" id="408172"/>
    <lineage>
        <taxon>unclassified sequences</taxon>
        <taxon>metagenomes</taxon>
        <taxon>ecological metagenomes</taxon>
    </lineage>
</organism>
<feature type="non-terminal residue" evidence="1">
    <location>
        <position position="34"/>
    </location>
</feature>
<dbReference type="AlphaFoldDB" id="A0A382SUA8"/>
<name>A0A382SUA8_9ZZZZ</name>
<proteinExistence type="predicted"/>
<protein>
    <submittedName>
        <fullName evidence="1">Uncharacterized protein</fullName>
    </submittedName>
</protein>
<evidence type="ECO:0000313" key="1">
    <source>
        <dbReference type="EMBL" id="SVD13489.1"/>
    </source>
</evidence>
<gene>
    <name evidence="1" type="ORF">METZ01_LOCUS366343</name>
</gene>